<dbReference type="GO" id="GO:0016430">
    <property type="term" value="F:tRNA (adenine-N6)-methyltransferase activity"/>
    <property type="evidence" value="ECO:0007669"/>
    <property type="project" value="UniProtKB-UniRule"/>
</dbReference>
<dbReference type="CDD" id="cd02440">
    <property type="entry name" value="AdoMet_MTases"/>
    <property type="match status" value="1"/>
</dbReference>
<comment type="function">
    <text evidence="6">Specifically methylates the adenine in position 37 of tRNA(1)(Val) (anticodon cmo5UAC).</text>
</comment>
<dbReference type="GO" id="GO:0032259">
    <property type="term" value="P:methylation"/>
    <property type="evidence" value="ECO:0007669"/>
    <property type="project" value="UniProtKB-KW"/>
</dbReference>
<protein>
    <recommendedName>
        <fullName evidence="6">tRNA1(Val) (adenine(37)-N6)-methyltransferase</fullName>
        <ecNumber evidence="6">2.1.1.223</ecNumber>
    </recommendedName>
    <alternativeName>
        <fullName evidence="6">tRNA m6A37 methyltransferase</fullName>
    </alternativeName>
</protein>
<feature type="domain" description="Methyltransferase small" evidence="7">
    <location>
        <begin position="33"/>
        <end position="159"/>
    </location>
</feature>
<dbReference type="Proteomes" id="UP000585721">
    <property type="component" value="Unassembled WGS sequence"/>
</dbReference>
<comment type="catalytic activity">
    <reaction evidence="6">
        <text>adenosine(37) in tRNA1(Val) + S-adenosyl-L-methionine = N(6)-methyladenosine(37) in tRNA1(Val) + S-adenosyl-L-homocysteine + H(+)</text>
        <dbReference type="Rhea" id="RHEA:43160"/>
        <dbReference type="Rhea" id="RHEA-COMP:10369"/>
        <dbReference type="Rhea" id="RHEA-COMP:10370"/>
        <dbReference type="ChEBI" id="CHEBI:15378"/>
        <dbReference type="ChEBI" id="CHEBI:57856"/>
        <dbReference type="ChEBI" id="CHEBI:59789"/>
        <dbReference type="ChEBI" id="CHEBI:74411"/>
        <dbReference type="ChEBI" id="CHEBI:74449"/>
        <dbReference type="EC" id="2.1.1.223"/>
    </reaction>
</comment>
<evidence type="ECO:0000313" key="8">
    <source>
        <dbReference type="EMBL" id="MBB6056273.1"/>
    </source>
</evidence>
<dbReference type="InterPro" id="IPR050210">
    <property type="entry name" value="tRNA_Adenine-N(6)_MTase"/>
</dbReference>
<evidence type="ECO:0000259" key="7">
    <source>
        <dbReference type="Pfam" id="PF05175"/>
    </source>
</evidence>
<dbReference type="EC" id="2.1.1.223" evidence="6"/>
<dbReference type="RefSeq" id="WP_188026996.1">
    <property type="nucleotide sequence ID" value="NZ_JACHGR010000007.1"/>
</dbReference>
<dbReference type="InterPro" id="IPR002052">
    <property type="entry name" value="DNA_methylase_N6_adenine_CS"/>
</dbReference>
<evidence type="ECO:0000256" key="5">
    <source>
        <dbReference type="ARBA" id="ARBA00022694"/>
    </source>
</evidence>
<comment type="caution">
    <text evidence="8">The sequence shown here is derived from an EMBL/GenBank/DDBJ whole genome shotgun (WGS) entry which is preliminary data.</text>
</comment>
<dbReference type="EMBL" id="JACHGR010000007">
    <property type="protein sequence ID" value="MBB6056273.1"/>
    <property type="molecule type" value="Genomic_DNA"/>
</dbReference>
<dbReference type="PANTHER" id="PTHR47739">
    <property type="entry name" value="TRNA1(VAL) (ADENINE(37)-N6)-METHYLTRANSFERASE"/>
    <property type="match status" value="1"/>
</dbReference>
<keyword evidence="5 6" id="KW-0819">tRNA processing</keyword>
<dbReference type="Pfam" id="PF05175">
    <property type="entry name" value="MTS"/>
    <property type="match status" value="1"/>
</dbReference>
<keyword evidence="9" id="KW-1185">Reference proteome</keyword>
<evidence type="ECO:0000256" key="1">
    <source>
        <dbReference type="ARBA" id="ARBA00022490"/>
    </source>
</evidence>
<dbReference type="PROSITE" id="PS00092">
    <property type="entry name" value="N6_MTASE"/>
    <property type="match status" value="1"/>
</dbReference>
<dbReference type="GO" id="GO:0003676">
    <property type="term" value="F:nucleic acid binding"/>
    <property type="evidence" value="ECO:0007669"/>
    <property type="project" value="InterPro"/>
</dbReference>
<evidence type="ECO:0000256" key="4">
    <source>
        <dbReference type="ARBA" id="ARBA00022691"/>
    </source>
</evidence>
<reference evidence="8 9" key="1">
    <citation type="submission" date="2020-08" db="EMBL/GenBank/DDBJ databases">
        <title>Genomic Encyclopedia of Type Strains, Phase IV (KMG-IV): sequencing the most valuable type-strain genomes for metagenomic binning, comparative biology and taxonomic classification.</title>
        <authorList>
            <person name="Goeker M."/>
        </authorList>
    </citation>
    <scope>NUCLEOTIDE SEQUENCE [LARGE SCALE GENOMIC DNA]</scope>
    <source>
        <strain evidence="8 9">DSM 22975</strain>
    </source>
</reference>
<keyword evidence="2 6" id="KW-0489">Methyltransferase</keyword>
<dbReference type="InterPro" id="IPR029063">
    <property type="entry name" value="SAM-dependent_MTases_sf"/>
</dbReference>
<gene>
    <name evidence="8" type="ORF">HNR75_002205</name>
</gene>
<dbReference type="SUPFAM" id="SSF53335">
    <property type="entry name" value="S-adenosyl-L-methionine-dependent methyltransferases"/>
    <property type="match status" value="1"/>
</dbReference>
<sequence>MGGHSFTFKQFHIEQDRCAMKVGTDSIVLGSWTPVTGAKRILDIGTGTGILALMLAQRTPRDVQIDAVELDKEAVKQAEENVNASPWRERIRVIRHDARTYQAPAYDLIISNPPYFEHGQILPDAARQLARLTGELDHATLLESAARLLTPFGKLALVLPVGQGEEVVSLAIGKGWYLQRRCLVETKRGKIPNLVLLLLSRKPAETEEEQLCLREADNRYSPEFIALADAFYLRMSA</sequence>
<dbReference type="InterPro" id="IPR007848">
    <property type="entry name" value="Small_mtfrase_dom"/>
</dbReference>
<evidence type="ECO:0000313" key="9">
    <source>
        <dbReference type="Proteomes" id="UP000585721"/>
    </source>
</evidence>
<keyword evidence="3 6" id="KW-0808">Transferase</keyword>
<proteinExistence type="inferred from homology"/>
<comment type="subcellular location">
    <subcellularLocation>
        <location evidence="6">Cytoplasm</location>
    </subcellularLocation>
</comment>
<evidence type="ECO:0000256" key="6">
    <source>
        <dbReference type="HAMAP-Rule" id="MF_01872"/>
    </source>
</evidence>
<dbReference type="PRINTS" id="PR00507">
    <property type="entry name" value="N12N6MTFRASE"/>
</dbReference>
<name>A0A841GRH9_9GAMM</name>
<dbReference type="InterPro" id="IPR022882">
    <property type="entry name" value="tRNA_adenine-N6_MeTrfase"/>
</dbReference>
<dbReference type="GO" id="GO:0005737">
    <property type="term" value="C:cytoplasm"/>
    <property type="evidence" value="ECO:0007669"/>
    <property type="project" value="UniProtKB-SubCell"/>
</dbReference>
<dbReference type="PANTHER" id="PTHR47739:SF1">
    <property type="entry name" value="TRNA1(VAL) (ADENINE(37)-N6)-METHYLTRANSFERASE"/>
    <property type="match status" value="1"/>
</dbReference>
<dbReference type="Gene3D" id="3.40.50.150">
    <property type="entry name" value="Vaccinia Virus protein VP39"/>
    <property type="match status" value="1"/>
</dbReference>
<dbReference type="GO" id="GO:0008033">
    <property type="term" value="P:tRNA processing"/>
    <property type="evidence" value="ECO:0007669"/>
    <property type="project" value="UniProtKB-UniRule"/>
</dbReference>
<dbReference type="HAMAP" id="MF_01872">
    <property type="entry name" value="tRNA_methyltr_YfiC"/>
    <property type="match status" value="1"/>
</dbReference>
<dbReference type="AlphaFoldDB" id="A0A841GRH9"/>
<comment type="similarity">
    <text evidence="6">Belongs to the methyltransferase superfamily. tRNA (adenine-N(6)-)-methyltransferase family.</text>
</comment>
<keyword evidence="4 6" id="KW-0949">S-adenosyl-L-methionine</keyword>
<organism evidence="8 9">
    <name type="scientific">Tolumonas osonensis</name>
    <dbReference type="NCBI Taxonomy" id="675874"/>
    <lineage>
        <taxon>Bacteria</taxon>
        <taxon>Pseudomonadati</taxon>
        <taxon>Pseudomonadota</taxon>
        <taxon>Gammaproteobacteria</taxon>
        <taxon>Aeromonadales</taxon>
        <taxon>Aeromonadaceae</taxon>
        <taxon>Tolumonas</taxon>
    </lineage>
</organism>
<evidence type="ECO:0000256" key="2">
    <source>
        <dbReference type="ARBA" id="ARBA00022603"/>
    </source>
</evidence>
<accession>A0A841GRH9</accession>
<keyword evidence="1 6" id="KW-0963">Cytoplasm</keyword>
<evidence type="ECO:0000256" key="3">
    <source>
        <dbReference type="ARBA" id="ARBA00022679"/>
    </source>
</evidence>